<accession>A0AAD5LSK5</accession>
<dbReference type="EMBL" id="JAKCXM010001255">
    <property type="protein sequence ID" value="KAJ0391173.1"/>
    <property type="molecule type" value="Genomic_DNA"/>
</dbReference>
<sequence>MFSLCVTPPARQGWVPFVSASSDATASWRDAVASVGRDLVRIAAARDGGAAASPHVPRNLDVARRVVDRRLSSLSALSADNMRRNSDVWRQPVVGVLSPLFPAADPALLLARQDGDDTDSTPADPLGAVADAIRLFSRLRQQFGADSLLERIGRTADACAWLSHVVDALIELVRIQETQLALRVPHPPAALAALPLTATARIQAAEALAARRADQVRAARRASAELRERLHEAEADEEEAVQRCRDMRELLREQSESLEAAERAADAHVHCGDRLEALRVELSELEDELAGTPALG</sequence>
<name>A0AAD5LSK5_PYTIN</name>
<reference evidence="2" key="1">
    <citation type="submission" date="2021-12" db="EMBL/GenBank/DDBJ databases">
        <title>Prjna785345.</title>
        <authorList>
            <person name="Rujirawat T."/>
            <person name="Krajaejun T."/>
        </authorList>
    </citation>
    <scope>NUCLEOTIDE SEQUENCE</scope>
    <source>
        <strain evidence="2">Pi057C3</strain>
    </source>
</reference>
<organism evidence="2 3">
    <name type="scientific">Pythium insidiosum</name>
    <name type="common">Pythiosis disease agent</name>
    <dbReference type="NCBI Taxonomy" id="114742"/>
    <lineage>
        <taxon>Eukaryota</taxon>
        <taxon>Sar</taxon>
        <taxon>Stramenopiles</taxon>
        <taxon>Oomycota</taxon>
        <taxon>Peronosporomycetes</taxon>
        <taxon>Pythiales</taxon>
        <taxon>Pythiaceae</taxon>
        <taxon>Pythium</taxon>
    </lineage>
</organism>
<evidence type="ECO:0000313" key="2">
    <source>
        <dbReference type="EMBL" id="KAJ0391173.1"/>
    </source>
</evidence>
<gene>
    <name evidence="2" type="ORF">P43SY_011554</name>
</gene>
<dbReference type="Proteomes" id="UP001209570">
    <property type="component" value="Unassembled WGS sequence"/>
</dbReference>
<comment type="caution">
    <text evidence="2">The sequence shown here is derived from an EMBL/GenBank/DDBJ whole genome shotgun (WGS) entry which is preliminary data.</text>
</comment>
<keyword evidence="1" id="KW-0175">Coiled coil</keyword>
<proteinExistence type="predicted"/>
<feature type="coiled-coil region" evidence="1">
    <location>
        <begin position="216"/>
        <end position="264"/>
    </location>
</feature>
<protein>
    <submittedName>
        <fullName evidence="2">Uncharacterized protein</fullName>
    </submittedName>
</protein>
<evidence type="ECO:0000256" key="1">
    <source>
        <dbReference type="SAM" id="Coils"/>
    </source>
</evidence>
<keyword evidence="3" id="KW-1185">Reference proteome</keyword>
<dbReference type="AlphaFoldDB" id="A0AAD5LSK5"/>
<evidence type="ECO:0000313" key="3">
    <source>
        <dbReference type="Proteomes" id="UP001209570"/>
    </source>
</evidence>